<feature type="compositionally biased region" description="Low complexity" evidence="1">
    <location>
        <begin position="233"/>
        <end position="244"/>
    </location>
</feature>
<feature type="domain" description="IRS-type PTB" evidence="2">
    <location>
        <begin position="40"/>
        <end position="100"/>
    </location>
</feature>
<dbReference type="Gene3D" id="2.30.29.30">
    <property type="entry name" value="Pleckstrin-homology domain (PH domain)/Phosphotyrosine-binding domain (PTB)"/>
    <property type="match status" value="1"/>
</dbReference>
<dbReference type="InParanoid" id="A9UTL6"/>
<feature type="compositionally biased region" description="Polar residues" evidence="1">
    <location>
        <begin position="220"/>
        <end position="232"/>
    </location>
</feature>
<proteinExistence type="predicted"/>
<feature type="region of interest" description="Disordered" evidence="1">
    <location>
        <begin position="220"/>
        <end position="269"/>
    </location>
</feature>
<accession>A9UTL6</accession>
<dbReference type="AlphaFoldDB" id="A9UTL6"/>
<dbReference type="RefSeq" id="XP_001743689.1">
    <property type="nucleotide sequence ID" value="XM_001743637.1"/>
</dbReference>
<feature type="region of interest" description="Disordered" evidence="1">
    <location>
        <begin position="109"/>
        <end position="136"/>
    </location>
</feature>
<reference evidence="3 4" key="1">
    <citation type="journal article" date="2008" name="Nature">
        <title>The genome of the choanoflagellate Monosiga brevicollis and the origin of metazoans.</title>
        <authorList>
            <consortium name="JGI Sequencing"/>
            <person name="King N."/>
            <person name="Westbrook M.J."/>
            <person name="Young S.L."/>
            <person name="Kuo A."/>
            <person name="Abedin M."/>
            <person name="Chapman J."/>
            <person name="Fairclough S."/>
            <person name="Hellsten U."/>
            <person name="Isogai Y."/>
            <person name="Letunic I."/>
            <person name="Marr M."/>
            <person name="Pincus D."/>
            <person name="Putnam N."/>
            <person name="Rokas A."/>
            <person name="Wright K.J."/>
            <person name="Zuzow R."/>
            <person name="Dirks W."/>
            <person name="Good M."/>
            <person name="Goodstein D."/>
            <person name="Lemons D."/>
            <person name="Li W."/>
            <person name="Lyons J.B."/>
            <person name="Morris A."/>
            <person name="Nichols S."/>
            <person name="Richter D.J."/>
            <person name="Salamov A."/>
            <person name="Bork P."/>
            <person name="Lim W.A."/>
            <person name="Manning G."/>
            <person name="Miller W.T."/>
            <person name="McGinnis W."/>
            <person name="Shapiro H."/>
            <person name="Tjian R."/>
            <person name="Grigoriev I.V."/>
            <person name="Rokhsar D."/>
        </authorList>
    </citation>
    <scope>NUCLEOTIDE SEQUENCE [LARGE SCALE GENOMIC DNA]</scope>
    <source>
        <strain evidence="4">MX1 / ATCC 50154</strain>
    </source>
</reference>
<dbReference type="GeneID" id="5889277"/>
<keyword evidence="4" id="KW-1185">Reference proteome</keyword>
<dbReference type="KEGG" id="mbr:MONBRDRAFT_6358"/>
<dbReference type="Proteomes" id="UP000001357">
    <property type="component" value="Unassembled WGS sequence"/>
</dbReference>
<sequence>MGNDGSKPWLDFDDHVEYSVVDLETKSNAIIAIAFPKFYFYKSKSDGFSCSLGDIRGYAQRNRVFSFETGRNCPGGPAKYTVRVKGRANIHQTMNDIIKDNMVEGPQQRFDPAEETEQRQQNLRRSMRRPPSSENTYDTLNTAVPMAGAAGSAPRSGSGEVYNTLQGSRSNSGAAATATAPLGGNIYNHIESMHPRSPVQDYDHLQQPPTSVQENTYNVLNHSRSPHPSISASPEYNSLSSSHNSPPPGNLYNTLQATTTSTAHLPDDYEQLEHYGFDAR</sequence>
<evidence type="ECO:0000259" key="2">
    <source>
        <dbReference type="Pfam" id="PF02174"/>
    </source>
</evidence>
<feature type="compositionally biased region" description="Polar residues" evidence="1">
    <location>
        <begin position="251"/>
        <end position="263"/>
    </location>
</feature>
<evidence type="ECO:0000313" key="3">
    <source>
        <dbReference type="EMBL" id="EDQ91267.1"/>
    </source>
</evidence>
<evidence type="ECO:0000313" key="4">
    <source>
        <dbReference type="Proteomes" id="UP000001357"/>
    </source>
</evidence>
<dbReference type="EMBL" id="CH991545">
    <property type="protein sequence ID" value="EDQ91267.1"/>
    <property type="molecule type" value="Genomic_DNA"/>
</dbReference>
<dbReference type="InterPro" id="IPR011993">
    <property type="entry name" value="PH-like_dom_sf"/>
</dbReference>
<dbReference type="Pfam" id="PF02174">
    <property type="entry name" value="IRS"/>
    <property type="match status" value="1"/>
</dbReference>
<gene>
    <name evidence="3" type="ORF">MONBRDRAFT_6358</name>
</gene>
<dbReference type="InterPro" id="IPR002404">
    <property type="entry name" value="IRS_PTB"/>
</dbReference>
<organism evidence="3 4">
    <name type="scientific">Monosiga brevicollis</name>
    <name type="common">Choanoflagellate</name>
    <dbReference type="NCBI Taxonomy" id="81824"/>
    <lineage>
        <taxon>Eukaryota</taxon>
        <taxon>Choanoflagellata</taxon>
        <taxon>Craspedida</taxon>
        <taxon>Salpingoecidae</taxon>
        <taxon>Monosiga</taxon>
    </lineage>
</organism>
<evidence type="ECO:0000256" key="1">
    <source>
        <dbReference type="SAM" id="MobiDB-lite"/>
    </source>
</evidence>
<protein>
    <recommendedName>
        <fullName evidence="2">IRS-type PTB domain-containing protein</fullName>
    </recommendedName>
</protein>
<name>A9UTL6_MONBE</name>
<dbReference type="SMART" id="SM01244">
    <property type="entry name" value="IRS"/>
    <property type="match status" value="1"/>
</dbReference>
<dbReference type="SUPFAM" id="SSF50729">
    <property type="entry name" value="PH domain-like"/>
    <property type="match status" value="1"/>
</dbReference>